<gene>
    <name evidence="1" type="ORF">CR513_42311</name>
</gene>
<dbReference type="GO" id="GO:0003676">
    <property type="term" value="F:nucleic acid binding"/>
    <property type="evidence" value="ECO:0007669"/>
    <property type="project" value="InterPro"/>
</dbReference>
<evidence type="ECO:0000313" key="2">
    <source>
        <dbReference type="Proteomes" id="UP000257109"/>
    </source>
</evidence>
<dbReference type="AlphaFoldDB" id="A0A371FGV7"/>
<dbReference type="InterPro" id="IPR012337">
    <property type="entry name" value="RNaseH-like_sf"/>
</dbReference>
<protein>
    <submittedName>
        <fullName evidence="1">Uncharacterized protein</fullName>
    </submittedName>
</protein>
<organism evidence="1 2">
    <name type="scientific">Mucuna pruriens</name>
    <name type="common">Velvet bean</name>
    <name type="synonym">Dolichos pruriens</name>
    <dbReference type="NCBI Taxonomy" id="157652"/>
    <lineage>
        <taxon>Eukaryota</taxon>
        <taxon>Viridiplantae</taxon>
        <taxon>Streptophyta</taxon>
        <taxon>Embryophyta</taxon>
        <taxon>Tracheophyta</taxon>
        <taxon>Spermatophyta</taxon>
        <taxon>Magnoliopsida</taxon>
        <taxon>eudicotyledons</taxon>
        <taxon>Gunneridae</taxon>
        <taxon>Pentapetalae</taxon>
        <taxon>rosids</taxon>
        <taxon>fabids</taxon>
        <taxon>Fabales</taxon>
        <taxon>Fabaceae</taxon>
        <taxon>Papilionoideae</taxon>
        <taxon>50 kb inversion clade</taxon>
        <taxon>NPAAA clade</taxon>
        <taxon>indigoferoid/millettioid clade</taxon>
        <taxon>Phaseoleae</taxon>
        <taxon>Mucuna</taxon>
    </lineage>
</organism>
<dbReference type="SUPFAM" id="SSF53098">
    <property type="entry name" value="Ribonuclease H-like"/>
    <property type="match status" value="1"/>
</dbReference>
<reference evidence="1" key="1">
    <citation type="submission" date="2018-05" db="EMBL/GenBank/DDBJ databases">
        <title>Draft genome of Mucuna pruriens seed.</title>
        <authorList>
            <person name="Nnadi N.E."/>
            <person name="Vos R."/>
            <person name="Hasami M.H."/>
            <person name="Devisetty U.K."/>
            <person name="Aguiy J.C."/>
        </authorList>
    </citation>
    <scope>NUCLEOTIDE SEQUENCE [LARGE SCALE GENOMIC DNA]</scope>
    <source>
        <strain evidence="1">JCA_2017</strain>
    </source>
</reference>
<keyword evidence="2" id="KW-1185">Reference proteome</keyword>
<dbReference type="InterPro" id="IPR036397">
    <property type="entry name" value="RNaseH_sf"/>
</dbReference>
<dbReference type="EMBL" id="QJKJ01009143">
    <property type="protein sequence ID" value="RDX77548.1"/>
    <property type="molecule type" value="Genomic_DNA"/>
</dbReference>
<accession>A0A371FGV7</accession>
<comment type="caution">
    <text evidence="1">The sequence shown here is derived from an EMBL/GenBank/DDBJ whole genome shotgun (WGS) entry which is preliminary data.</text>
</comment>
<evidence type="ECO:0000313" key="1">
    <source>
        <dbReference type="EMBL" id="RDX77548.1"/>
    </source>
</evidence>
<name>A0A371FGV7_MUCPR</name>
<dbReference type="Gene3D" id="3.30.420.10">
    <property type="entry name" value="Ribonuclease H-like superfamily/Ribonuclease H"/>
    <property type="match status" value="1"/>
</dbReference>
<dbReference type="OrthoDB" id="1934862at2759"/>
<dbReference type="Proteomes" id="UP000257109">
    <property type="component" value="Unassembled WGS sequence"/>
</dbReference>
<proteinExistence type="predicted"/>
<feature type="non-terminal residue" evidence="1">
    <location>
        <position position="1"/>
    </location>
</feature>
<sequence length="178" mass="20746">MMKVKVKREEVELRGDPTLSRTVASIKTMMKEWRKGGEAYYIELVMITLCSKEMPSDDQDEGYQPVRSFGAIANNTGSIKNKFIEDRDPVFMSNFWKELFNMARTKLRFSTTNDPQIDGKTEVFYQWISQAVDEMVDMSPFRALYGREPPTMIKYSQEGTIVQEIDQLLKERDTILEE</sequence>